<feature type="compositionally biased region" description="Basic and acidic residues" evidence="1">
    <location>
        <begin position="108"/>
        <end position="140"/>
    </location>
</feature>
<sequence>MKQLKLDLNALADGAIKEKLAKALERIGNNILDPNTDPKKVRKATINLSFKPNGEGVVSLKSEVKTTLAPDVSVDTTLLIGRGDDGFPVMNELKSGAKGQEYFDPDDSTLKHDDGEPVESENKNEGPIDFRKIKDAKEAK</sequence>
<dbReference type="AlphaFoldDB" id="A0A7Y7QHP5"/>
<protein>
    <submittedName>
        <fullName evidence="2">Replication terminator protein</fullName>
    </submittedName>
</protein>
<proteinExistence type="predicted"/>
<gene>
    <name evidence="2" type="ORF">HWN39_10560</name>
</gene>
<accession>A0A7Y7QHP5</accession>
<reference evidence="2 3" key="1">
    <citation type="submission" date="2020-06" db="EMBL/GenBank/DDBJ databases">
        <title>Lactobacillus rhamnosus QC,genome.</title>
        <authorList>
            <person name="Yi H."/>
            <person name="Jin M."/>
        </authorList>
    </citation>
    <scope>NUCLEOTIDE SEQUENCE [LARGE SCALE GENOMIC DNA]</scope>
    <source>
        <strain evidence="2 3">QC</strain>
    </source>
</reference>
<dbReference type="EMBL" id="JABXWP010000016">
    <property type="protein sequence ID" value="NVO88920.1"/>
    <property type="molecule type" value="Genomic_DNA"/>
</dbReference>
<comment type="caution">
    <text evidence="2">The sequence shown here is derived from an EMBL/GenBank/DDBJ whole genome shotgun (WGS) entry which is preliminary data.</text>
</comment>
<organism evidence="2 3">
    <name type="scientific">Lacticaseibacillus rhamnosus</name>
    <name type="common">Lactobacillus rhamnosus</name>
    <dbReference type="NCBI Taxonomy" id="47715"/>
    <lineage>
        <taxon>Bacteria</taxon>
        <taxon>Bacillati</taxon>
        <taxon>Bacillota</taxon>
        <taxon>Bacilli</taxon>
        <taxon>Lactobacillales</taxon>
        <taxon>Lactobacillaceae</taxon>
        <taxon>Lacticaseibacillus</taxon>
    </lineage>
</organism>
<evidence type="ECO:0000256" key="1">
    <source>
        <dbReference type="SAM" id="MobiDB-lite"/>
    </source>
</evidence>
<evidence type="ECO:0000313" key="3">
    <source>
        <dbReference type="Proteomes" id="UP000542889"/>
    </source>
</evidence>
<dbReference type="Proteomes" id="UP000542889">
    <property type="component" value="Unassembled WGS sequence"/>
</dbReference>
<feature type="region of interest" description="Disordered" evidence="1">
    <location>
        <begin position="92"/>
        <end position="140"/>
    </location>
</feature>
<name>A0A7Y7QHP5_LACRH</name>
<evidence type="ECO:0000313" key="2">
    <source>
        <dbReference type="EMBL" id="NVO88920.1"/>
    </source>
</evidence>
<dbReference type="RefSeq" id="WP_176818363.1">
    <property type="nucleotide sequence ID" value="NZ_JABXWP010000016.1"/>
</dbReference>